<evidence type="ECO:0000313" key="3">
    <source>
        <dbReference type="Proteomes" id="UP000774130"/>
    </source>
</evidence>
<dbReference type="RefSeq" id="WP_218325823.1">
    <property type="nucleotide sequence ID" value="NZ_JAHUZB010000003.1"/>
</dbReference>
<dbReference type="EMBL" id="JAHUZB010000003">
    <property type="protein sequence ID" value="MBV7390769.1"/>
    <property type="molecule type" value="Genomic_DNA"/>
</dbReference>
<accession>A0ABS6TCW5</accession>
<comment type="caution">
    <text evidence="2">The sequence shown here is derived from an EMBL/GenBank/DDBJ whole genome shotgun (WGS) entry which is preliminary data.</text>
</comment>
<feature type="transmembrane region" description="Helical" evidence="1">
    <location>
        <begin position="75"/>
        <end position="92"/>
    </location>
</feature>
<sequence>MIRQTFIWLKKESIEAYRTKKLIIILLVFAILGIMNPLLAKLMPEIMKTAMPANMQINLPEPTALDAWTQFFKNLTQMGLIVFILSFGDVMSKEIGSSKLIPLVTKGLKRGSVLIGKYLFLIILWTVAISLNFLISWGYTVYFFSTELVKNLFPSVLAIWLFGILLISILLLSSTMFSKWNSLFVLLLSLGVMLILNFWPAFKSGNPLSLASHNMAILTGKVDLSDFYWSIVWCLMISLISVILAGWTFRKKNLGRN</sequence>
<keyword evidence="1" id="KW-0472">Membrane</keyword>
<reference evidence="2 3" key="1">
    <citation type="submission" date="2021-06" db="EMBL/GenBank/DDBJ databases">
        <title>Enterococcus alishanensis sp. nov., a novel lactic acid bacterium isolated from fresh coffee beans.</title>
        <authorList>
            <person name="Chen Y.-S."/>
        </authorList>
    </citation>
    <scope>NUCLEOTIDE SEQUENCE [LARGE SCALE GENOMIC DNA]</scope>
    <source>
        <strain evidence="2 3">ALS3</strain>
    </source>
</reference>
<name>A0ABS6TCW5_9ENTE</name>
<dbReference type="Proteomes" id="UP000774130">
    <property type="component" value="Unassembled WGS sequence"/>
</dbReference>
<evidence type="ECO:0000313" key="2">
    <source>
        <dbReference type="EMBL" id="MBV7390769.1"/>
    </source>
</evidence>
<feature type="transmembrane region" description="Helical" evidence="1">
    <location>
        <begin position="152"/>
        <end position="172"/>
    </location>
</feature>
<keyword evidence="3" id="KW-1185">Reference proteome</keyword>
<keyword evidence="1" id="KW-1133">Transmembrane helix</keyword>
<evidence type="ECO:0000256" key="1">
    <source>
        <dbReference type="SAM" id="Phobius"/>
    </source>
</evidence>
<proteinExistence type="predicted"/>
<gene>
    <name evidence="2" type="ORF">KUA55_08765</name>
</gene>
<feature type="transmembrane region" description="Helical" evidence="1">
    <location>
        <begin position="118"/>
        <end position="140"/>
    </location>
</feature>
<organism evidence="2 3">
    <name type="scientific">Enterococcus alishanensis</name>
    <dbReference type="NCBI Taxonomy" id="1303817"/>
    <lineage>
        <taxon>Bacteria</taxon>
        <taxon>Bacillati</taxon>
        <taxon>Bacillota</taxon>
        <taxon>Bacilli</taxon>
        <taxon>Lactobacillales</taxon>
        <taxon>Enterococcaceae</taxon>
        <taxon>Enterococcus</taxon>
    </lineage>
</organism>
<protein>
    <submittedName>
        <fullName evidence="2">ABC transporter permease</fullName>
    </submittedName>
</protein>
<feature type="transmembrane region" description="Helical" evidence="1">
    <location>
        <begin position="184"/>
        <end position="202"/>
    </location>
</feature>
<feature type="transmembrane region" description="Helical" evidence="1">
    <location>
        <begin position="21"/>
        <end position="39"/>
    </location>
</feature>
<keyword evidence="1" id="KW-0812">Transmembrane</keyword>
<feature type="transmembrane region" description="Helical" evidence="1">
    <location>
        <begin position="227"/>
        <end position="249"/>
    </location>
</feature>